<dbReference type="HOGENOM" id="CLU_025617_1_0_5"/>
<evidence type="ECO:0000313" key="2">
    <source>
        <dbReference type="EMBL" id="AFL53655.1"/>
    </source>
</evidence>
<dbReference type="EMBL" id="CP003563">
    <property type="protein sequence ID" value="AFL53655.1"/>
    <property type="molecule type" value="Genomic_DNA"/>
</dbReference>
<dbReference type="Proteomes" id="UP000006180">
    <property type="component" value="Chromosome"/>
</dbReference>
<gene>
    <name evidence="2" type="ORF">USDA257_c51290</name>
</gene>
<proteinExistence type="predicted"/>
<dbReference type="InterPro" id="IPR007345">
    <property type="entry name" value="Polysacch_pyruvyl_Trfase"/>
</dbReference>
<dbReference type="STRING" id="1185652.USDA257_c51290"/>
<dbReference type="AlphaFoldDB" id="I3XCP9"/>
<protein>
    <recommendedName>
        <fullName evidence="1">Polysaccharide pyruvyl transferase domain-containing protein</fullName>
    </recommendedName>
</protein>
<evidence type="ECO:0000313" key="3">
    <source>
        <dbReference type="Proteomes" id="UP000006180"/>
    </source>
</evidence>
<accession>I3XCP9</accession>
<dbReference type="PATRIC" id="fig|1185652.3.peg.5319"/>
<dbReference type="KEGG" id="sfd:USDA257_c51290"/>
<reference evidence="2 3" key="1">
    <citation type="journal article" date="2012" name="J. Bacteriol.">
        <title>Complete genome sequence of the broad-host-range strain Sinorhizobium fredii USDA257.</title>
        <authorList>
            <person name="Schuldes J."/>
            <person name="Rodriguez Orbegoso M."/>
            <person name="Schmeisser C."/>
            <person name="Krishnan H.B."/>
            <person name="Daniel R."/>
            <person name="Streit W.R."/>
        </authorList>
    </citation>
    <scope>NUCLEOTIDE SEQUENCE [LARGE SCALE GENOMIC DNA]</scope>
    <source>
        <strain evidence="2 3">USDA 257</strain>
    </source>
</reference>
<dbReference type="Pfam" id="PF04230">
    <property type="entry name" value="PS_pyruv_trans"/>
    <property type="match status" value="1"/>
</dbReference>
<name>I3XCP9_SINF2</name>
<dbReference type="eggNOG" id="COG2327">
    <property type="taxonomic scope" value="Bacteria"/>
</dbReference>
<evidence type="ECO:0000259" key="1">
    <source>
        <dbReference type="Pfam" id="PF04230"/>
    </source>
</evidence>
<feature type="domain" description="Polysaccharide pyruvyl transferase" evidence="1">
    <location>
        <begin position="26"/>
        <end position="308"/>
    </location>
</feature>
<sequence length="369" mass="41400">MSGRLEAQRIRPLAKLGVLTFHRCINYGSFWQTRCLIDGLRSRGRDPIVLNHSSDRVSRAEWRCALQPLLPVRTSPADSPLYALKIRKFLKAVEGLPLSDAFSLDDPTGIEGCDLVIVGSDEVWNLRHPWYGGCRLFYGDSLAARRIVSYAATFGNHPAASGIENFWAEGLRKFDSISVRDENSKTIIEHVVGREATLVLDPCLQFPEAITPFQEVSRNRLPRPYAAVYGHSFPNWFKDSVRHWAQARAVRLVSVGYRNDWADEQWIDAGPFDFAGFIAGAAAVVTNFFHGCVFSLIYSKAFACVMSDYRWNKIHDLTQLVGAERHVISEGAGERDYGAALDEAPHPAIAARLAEHRLRSQAYLDHVLD</sequence>
<organism evidence="2 3">
    <name type="scientific">Sinorhizobium fredii (strain USDA 257)</name>
    <dbReference type="NCBI Taxonomy" id="1185652"/>
    <lineage>
        <taxon>Bacteria</taxon>
        <taxon>Pseudomonadati</taxon>
        <taxon>Pseudomonadota</taxon>
        <taxon>Alphaproteobacteria</taxon>
        <taxon>Hyphomicrobiales</taxon>
        <taxon>Rhizobiaceae</taxon>
        <taxon>Sinorhizobium/Ensifer group</taxon>
        <taxon>Sinorhizobium</taxon>
    </lineage>
</organism>